<feature type="transmembrane region" description="Helical" evidence="1">
    <location>
        <begin position="558"/>
        <end position="581"/>
    </location>
</feature>
<comment type="caution">
    <text evidence="3">The sequence shown here is derived from an EMBL/GenBank/DDBJ whole genome shotgun (WGS) entry which is preliminary data.</text>
</comment>
<evidence type="ECO:0000259" key="2">
    <source>
        <dbReference type="Pfam" id="PF20163"/>
    </source>
</evidence>
<dbReference type="Pfam" id="PF20163">
    <property type="entry name" value="DUF6536"/>
    <property type="match status" value="1"/>
</dbReference>
<name>A0AAE0KKC9_9PEZI</name>
<dbReference type="AlphaFoldDB" id="A0AAE0KKC9"/>
<feature type="transmembrane region" description="Helical" evidence="1">
    <location>
        <begin position="468"/>
        <end position="490"/>
    </location>
</feature>
<gene>
    <name evidence="3" type="ORF">B0H63DRAFT_236952</name>
</gene>
<keyword evidence="1" id="KW-0472">Membrane</keyword>
<reference evidence="3" key="2">
    <citation type="submission" date="2023-06" db="EMBL/GenBank/DDBJ databases">
        <authorList>
            <consortium name="Lawrence Berkeley National Laboratory"/>
            <person name="Haridas S."/>
            <person name="Hensen N."/>
            <person name="Bonometti L."/>
            <person name="Westerberg I."/>
            <person name="Brannstrom I.O."/>
            <person name="Guillou S."/>
            <person name="Cros-Aarteil S."/>
            <person name="Calhoun S."/>
            <person name="Kuo A."/>
            <person name="Mondo S."/>
            <person name="Pangilinan J."/>
            <person name="Riley R."/>
            <person name="LaButti K."/>
            <person name="Andreopoulos B."/>
            <person name="Lipzen A."/>
            <person name="Chen C."/>
            <person name="Yanf M."/>
            <person name="Daum C."/>
            <person name="Ng V."/>
            <person name="Clum A."/>
            <person name="Steindorff A."/>
            <person name="Ohm R."/>
            <person name="Martin F."/>
            <person name="Silar P."/>
            <person name="Natvig D."/>
            <person name="Lalanne C."/>
            <person name="Gautier V."/>
            <person name="Ament-velasquez S.L."/>
            <person name="Kruys A."/>
            <person name="Hutchinson M.I."/>
            <person name="Powell A.J."/>
            <person name="Barry K."/>
            <person name="Miller A.N."/>
            <person name="Grigoriev I.V."/>
            <person name="Debuchy R."/>
            <person name="Gladieux P."/>
            <person name="Thoren M.H."/>
            <person name="Johannesson H."/>
        </authorList>
    </citation>
    <scope>NUCLEOTIDE SEQUENCE</scope>
    <source>
        <strain evidence="3">CBS 232.78</strain>
    </source>
</reference>
<proteinExistence type="predicted"/>
<dbReference type="PANTHER" id="PTHR35395:SF1">
    <property type="entry name" value="DUF6536 DOMAIN-CONTAINING PROTEIN"/>
    <property type="match status" value="1"/>
</dbReference>
<accession>A0AAE0KKC9</accession>
<feature type="transmembrane region" description="Helical" evidence="1">
    <location>
        <begin position="601"/>
        <end position="627"/>
    </location>
</feature>
<protein>
    <recommendedName>
        <fullName evidence="2">DUF6536 domain-containing protein</fullName>
    </recommendedName>
</protein>
<reference evidence="3" key="1">
    <citation type="journal article" date="2023" name="Mol. Phylogenet. Evol.">
        <title>Genome-scale phylogeny and comparative genomics of the fungal order Sordariales.</title>
        <authorList>
            <person name="Hensen N."/>
            <person name="Bonometti L."/>
            <person name="Westerberg I."/>
            <person name="Brannstrom I.O."/>
            <person name="Guillou S."/>
            <person name="Cros-Aarteil S."/>
            <person name="Calhoun S."/>
            <person name="Haridas S."/>
            <person name="Kuo A."/>
            <person name="Mondo S."/>
            <person name="Pangilinan J."/>
            <person name="Riley R."/>
            <person name="LaButti K."/>
            <person name="Andreopoulos B."/>
            <person name="Lipzen A."/>
            <person name="Chen C."/>
            <person name="Yan M."/>
            <person name="Daum C."/>
            <person name="Ng V."/>
            <person name="Clum A."/>
            <person name="Steindorff A."/>
            <person name="Ohm R.A."/>
            <person name="Martin F."/>
            <person name="Silar P."/>
            <person name="Natvig D.O."/>
            <person name="Lalanne C."/>
            <person name="Gautier V."/>
            <person name="Ament-Velasquez S.L."/>
            <person name="Kruys A."/>
            <person name="Hutchinson M.I."/>
            <person name="Powell A.J."/>
            <person name="Barry K."/>
            <person name="Miller A.N."/>
            <person name="Grigoriev I.V."/>
            <person name="Debuchy R."/>
            <person name="Gladieux P."/>
            <person name="Hiltunen Thoren M."/>
            <person name="Johannesson H."/>
        </authorList>
    </citation>
    <scope>NUCLEOTIDE SEQUENCE</scope>
    <source>
        <strain evidence="3">CBS 232.78</strain>
    </source>
</reference>
<feature type="transmembrane region" description="Helical" evidence="1">
    <location>
        <begin position="245"/>
        <end position="266"/>
    </location>
</feature>
<keyword evidence="1" id="KW-1133">Transmembrane helix</keyword>
<feature type="transmembrane region" description="Helical" evidence="1">
    <location>
        <begin position="679"/>
        <end position="704"/>
    </location>
</feature>
<dbReference type="Proteomes" id="UP001285441">
    <property type="component" value="Unassembled WGS sequence"/>
</dbReference>
<dbReference type="InterPro" id="IPR046623">
    <property type="entry name" value="DUF6536"/>
</dbReference>
<dbReference type="PANTHER" id="PTHR35395">
    <property type="entry name" value="DUF6536 DOMAIN-CONTAINING PROTEIN"/>
    <property type="match status" value="1"/>
</dbReference>
<keyword evidence="4" id="KW-1185">Reference proteome</keyword>
<evidence type="ECO:0000313" key="3">
    <source>
        <dbReference type="EMBL" id="KAK3378109.1"/>
    </source>
</evidence>
<dbReference type="EMBL" id="JAULSW010000006">
    <property type="protein sequence ID" value="KAK3378109.1"/>
    <property type="molecule type" value="Genomic_DNA"/>
</dbReference>
<sequence>MEIVIPPRDHGPSTFRYTWDENGEVSQITRVVDDSSSSIAAAIPPNIARGRQTVQWPFQSIVTETDLSSPSISTFLPTRVATWQPKPTRDYEYDTDSIATEKDIIPDYVVNYLRGETPETVAQRRLNGGKLGHRGPVDLERQEGAHQSRVADFEGFYFDSTSRLGSGEEERQILPSSRRGSGSSNRWGQFTVGWRAGLALNVLLWFLILVAGFVCFILAISRVSLFAGRSVIFAGSCAMASSINWGLHAALSAFGVVLVAGANYVFQVLSSPTRNELDVAHEKRKWLDLGIPSLRNLRHVEGTRTMLAIIILLSAVFTQTVYNAVIFNTQAAPDFKLVLATEAFLKGAPFSNGTSNNRGMLSRFDLLTLQQQAIRGDLVNISTPECFRTFEGAFETDFKAALLITNLDSQSTSLLQTSSKASPALASVITTESIADLTLDQFSVQYCLAQPVGDASQTTCEVDLNGSLLGAVALLNLITVVSVAMVLLFIHTPSSFQPLATLGDAIASFLRCPDPTTQGACLLSETDVWQGRWGSAVPKYWIPDGDHYWFRTPSLSRWLFASISWCVCVGLTVAALVISVMREPSSSLSPFGIASPHNSLILVPSLSMSAAAILASLPHLGLAVLYFSLNGIMTAYYLSHESSLFATTNKPARPLRVSADPEGAQTASLYLTLPRPASWFLIVAFISLSFVLSQSFFAVTIQLVDMPISQPTAVTPNFVPPPTATVIALSFSGVGLLILLALLVVLAVIVVGLGFRRAPPAGLVNGQLVGNPMALPDGSCSAVISSRCHGNGTSNAREAHRERLWAKELVWGVIREGEGMDVSHCGFATEEKRIGVVGVARCYA</sequence>
<keyword evidence="1" id="KW-0812">Transmembrane</keyword>
<feature type="domain" description="DUF6536" evidence="2">
    <location>
        <begin position="194"/>
        <end position="345"/>
    </location>
</feature>
<evidence type="ECO:0000313" key="4">
    <source>
        <dbReference type="Proteomes" id="UP001285441"/>
    </source>
</evidence>
<feature type="transmembrane region" description="Helical" evidence="1">
    <location>
        <begin position="724"/>
        <end position="755"/>
    </location>
</feature>
<organism evidence="3 4">
    <name type="scientific">Podospora didyma</name>
    <dbReference type="NCBI Taxonomy" id="330526"/>
    <lineage>
        <taxon>Eukaryota</taxon>
        <taxon>Fungi</taxon>
        <taxon>Dikarya</taxon>
        <taxon>Ascomycota</taxon>
        <taxon>Pezizomycotina</taxon>
        <taxon>Sordariomycetes</taxon>
        <taxon>Sordariomycetidae</taxon>
        <taxon>Sordariales</taxon>
        <taxon>Podosporaceae</taxon>
        <taxon>Podospora</taxon>
    </lineage>
</organism>
<feature type="transmembrane region" description="Helical" evidence="1">
    <location>
        <begin position="305"/>
        <end position="327"/>
    </location>
</feature>
<feature type="transmembrane region" description="Helical" evidence="1">
    <location>
        <begin position="202"/>
        <end position="225"/>
    </location>
</feature>
<evidence type="ECO:0000256" key="1">
    <source>
        <dbReference type="SAM" id="Phobius"/>
    </source>
</evidence>